<dbReference type="EMBL" id="RBWV01000012">
    <property type="protein sequence ID" value="RKS74072.1"/>
    <property type="molecule type" value="Genomic_DNA"/>
</dbReference>
<proteinExistence type="inferred from homology"/>
<keyword evidence="8" id="KW-1133">Transmembrane helix</keyword>
<evidence type="ECO:0000313" key="10">
    <source>
        <dbReference type="EMBL" id="RKS74072.1"/>
    </source>
</evidence>
<dbReference type="InParanoid" id="A0A420XPH2"/>
<dbReference type="AlphaFoldDB" id="A0A420XPH2"/>
<evidence type="ECO:0000256" key="5">
    <source>
        <dbReference type="ARBA" id="ARBA00023002"/>
    </source>
</evidence>
<evidence type="ECO:0000259" key="9">
    <source>
        <dbReference type="Pfam" id="PF07992"/>
    </source>
</evidence>
<dbReference type="InterPro" id="IPR023753">
    <property type="entry name" value="FAD/NAD-binding_dom"/>
</dbReference>
<dbReference type="InterPro" id="IPR036188">
    <property type="entry name" value="FAD/NAD-bd_sf"/>
</dbReference>
<organism evidence="10 11">
    <name type="scientific">Motilibacter peucedani</name>
    <dbReference type="NCBI Taxonomy" id="598650"/>
    <lineage>
        <taxon>Bacteria</taxon>
        <taxon>Bacillati</taxon>
        <taxon>Actinomycetota</taxon>
        <taxon>Actinomycetes</taxon>
        <taxon>Motilibacterales</taxon>
        <taxon>Motilibacteraceae</taxon>
        <taxon>Motilibacter</taxon>
    </lineage>
</organism>
<dbReference type="PRINTS" id="PR00368">
    <property type="entry name" value="FADPNR"/>
</dbReference>
<feature type="domain" description="FAD/NAD(P)-binding" evidence="9">
    <location>
        <begin position="13"/>
        <end position="324"/>
    </location>
</feature>
<dbReference type="SUPFAM" id="SSF51905">
    <property type="entry name" value="FAD/NAD(P)-binding domain"/>
    <property type="match status" value="1"/>
</dbReference>
<accession>A0A420XPH2</accession>
<evidence type="ECO:0000313" key="11">
    <source>
        <dbReference type="Proteomes" id="UP000281955"/>
    </source>
</evidence>
<evidence type="ECO:0000256" key="8">
    <source>
        <dbReference type="SAM" id="Phobius"/>
    </source>
</evidence>
<keyword evidence="8" id="KW-0812">Transmembrane</keyword>
<keyword evidence="5" id="KW-0560">Oxidoreductase</keyword>
<dbReference type="Proteomes" id="UP000281955">
    <property type="component" value="Unassembled WGS sequence"/>
</dbReference>
<comment type="catalytic activity">
    <reaction evidence="7">
        <text>a quinone + NADH + H(+) = a quinol + NAD(+)</text>
        <dbReference type="Rhea" id="RHEA:46160"/>
        <dbReference type="ChEBI" id="CHEBI:15378"/>
        <dbReference type="ChEBI" id="CHEBI:24646"/>
        <dbReference type="ChEBI" id="CHEBI:57540"/>
        <dbReference type="ChEBI" id="CHEBI:57945"/>
        <dbReference type="ChEBI" id="CHEBI:132124"/>
        <dbReference type="EC" id="1.6.5.9"/>
    </reaction>
</comment>
<keyword evidence="11" id="KW-1185">Reference proteome</keyword>
<evidence type="ECO:0000256" key="4">
    <source>
        <dbReference type="ARBA" id="ARBA00022827"/>
    </source>
</evidence>
<comment type="similarity">
    <text evidence="1">Belongs to the NADH dehydrogenase family.</text>
</comment>
<dbReference type="InterPro" id="IPR045024">
    <property type="entry name" value="NDH-2"/>
</dbReference>
<evidence type="ECO:0000256" key="2">
    <source>
        <dbReference type="ARBA" id="ARBA00012637"/>
    </source>
</evidence>
<comment type="caution">
    <text evidence="10">The sequence shown here is derived from an EMBL/GenBank/DDBJ whole genome shotgun (WGS) entry which is preliminary data.</text>
</comment>
<reference evidence="10 11" key="1">
    <citation type="submission" date="2018-10" db="EMBL/GenBank/DDBJ databases">
        <title>Genomic Encyclopedia of Archaeal and Bacterial Type Strains, Phase II (KMG-II): from individual species to whole genera.</title>
        <authorList>
            <person name="Goeker M."/>
        </authorList>
    </citation>
    <scope>NUCLEOTIDE SEQUENCE [LARGE SCALE GENOMIC DNA]</scope>
    <source>
        <strain evidence="10 11">RP-AC37</strain>
    </source>
</reference>
<dbReference type="Gene3D" id="3.50.50.100">
    <property type="match status" value="1"/>
</dbReference>
<dbReference type="RefSeq" id="WP_121193839.1">
    <property type="nucleotide sequence ID" value="NZ_RBWV01000012.1"/>
</dbReference>
<dbReference type="GO" id="GO:0050136">
    <property type="term" value="F:NADH dehydrogenase (quinone) (non-electrogenic) activity"/>
    <property type="evidence" value="ECO:0007669"/>
    <property type="project" value="UniProtKB-EC"/>
</dbReference>
<dbReference type="PANTHER" id="PTHR43706:SF47">
    <property type="entry name" value="EXTERNAL NADH-UBIQUINONE OXIDOREDUCTASE 1, MITOCHONDRIAL-RELATED"/>
    <property type="match status" value="1"/>
</dbReference>
<evidence type="ECO:0000256" key="3">
    <source>
        <dbReference type="ARBA" id="ARBA00022630"/>
    </source>
</evidence>
<keyword evidence="8" id="KW-0472">Membrane</keyword>
<feature type="transmembrane region" description="Helical" evidence="8">
    <location>
        <begin position="372"/>
        <end position="393"/>
    </location>
</feature>
<keyword evidence="6" id="KW-0520">NAD</keyword>
<sequence length="431" mass="45870">MSDSTPQSGSRPKVVVVGAGFAGINAVHQLARHEVDVTLVDRNNFHTFQPLLYQVATSYLPPEQVGATIRAVFRKQRNVKVRVGRVDDVDWDERAVVLEDGDRLPYDYLVVAAGATTNFFGISGMEDHAWPLYTMGDAVRLRLHLLEELERAAAEPSADLARQTVVVVGGGPTGVETAGALAAMGKEHVGGDVDMRVVLVEALPRLLNTFSEKSGRQALDDLRRRGVEVLLDTAVASADDKGVTFKSGERIDTRTVVWAAGVQASPLGRAVGVELGKGGSIVVGPDLQVKGHPGVFAAGDIASISPPPHGTPPPLVAPNAIQQGKHVGRQIARLGAGEQTEPFSYFDKGSMAVIARGDAVTEIPVPGLRGRILRVAGLPAWLLWAGVHVVYLIGFRNRVKTLTDWLWSSLTSSGGGAILVRATRTPKPDVG</sequence>
<gene>
    <name evidence="10" type="ORF">CLV35_2571</name>
</gene>
<keyword evidence="3" id="KW-0285">Flavoprotein</keyword>
<evidence type="ECO:0000256" key="6">
    <source>
        <dbReference type="ARBA" id="ARBA00023027"/>
    </source>
</evidence>
<dbReference type="EC" id="1.6.5.9" evidence="2"/>
<evidence type="ECO:0000256" key="7">
    <source>
        <dbReference type="ARBA" id="ARBA00047599"/>
    </source>
</evidence>
<protein>
    <recommendedName>
        <fullName evidence="2">NADH:ubiquinone reductase (non-electrogenic)</fullName>
        <ecNumber evidence="2">1.6.5.9</ecNumber>
    </recommendedName>
</protein>
<keyword evidence="4" id="KW-0274">FAD</keyword>
<evidence type="ECO:0000256" key="1">
    <source>
        <dbReference type="ARBA" id="ARBA00005272"/>
    </source>
</evidence>
<dbReference type="PANTHER" id="PTHR43706">
    <property type="entry name" value="NADH DEHYDROGENASE"/>
    <property type="match status" value="1"/>
</dbReference>
<name>A0A420XPH2_9ACTN</name>
<dbReference type="PRINTS" id="PR00469">
    <property type="entry name" value="PNDRDTASEII"/>
</dbReference>
<dbReference type="Pfam" id="PF07992">
    <property type="entry name" value="Pyr_redox_2"/>
    <property type="match status" value="1"/>
</dbReference>
<dbReference type="FunCoup" id="A0A420XPH2">
    <property type="interactions" value="117"/>
</dbReference>
<dbReference type="OrthoDB" id="9781621at2"/>